<evidence type="ECO:0000256" key="1">
    <source>
        <dbReference type="SAM" id="MobiDB-lite"/>
    </source>
</evidence>
<feature type="compositionally biased region" description="Basic and acidic residues" evidence="1">
    <location>
        <begin position="31"/>
        <end position="46"/>
    </location>
</feature>
<organism evidence="2 3">
    <name type="scientific">Dryococelus australis</name>
    <dbReference type="NCBI Taxonomy" id="614101"/>
    <lineage>
        <taxon>Eukaryota</taxon>
        <taxon>Metazoa</taxon>
        <taxon>Ecdysozoa</taxon>
        <taxon>Arthropoda</taxon>
        <taxon>Hexapoda</taxon>
        <taxon>Insecta</taxon>
        <taxon>Pterygota</taxon>
        <taxon>Neoptera</taxon>
        <taxon>Polyneoptera</taxon>
        <taxon>Phasmatodea</taxon>
        <taxon>Verophasmatodea</taxon>
        <taxon>Anareolatae</taxon>
        <taxon>Phasmatidae</taxon>
        <taxon>Eurycanthinae</taxon>
        <taxon>Dryococelus</taxon>
    </lineage>
</organism>
<keyword evidence="3" id="KW-1185">Reference proteome</keyword>
<accession>A0ABQ9GFH7</accession>
<proteinExistence type="predicted"/>
<evidence type="ECO:0000313" key="2">
    <source>
        <dbReference type="EMBL" id="KAJ8870281.1"/>
    </source>
</evidence>
<name>A0ABQ9GFH7_9NEOP</name>
<protein>
    <submittedName>
        <fullName evidence="2">Uncharacterized protein</fullName>
    </submittedName>
</protein>
<evidence type="ECO:0000313" key="3">
    <source>
        <dbReference type="Proteomes" id="UP001159363"/>
    </source>
</evidence>
<gene>
    <name evidence="2" type="ORF">PR048_029302</name>
</gene>
<dbReference type="Proteomes" id="UP001159363">
    <property type="component" value="Chromosome 12"/>
</dbReference>
<comment type="caution">
    <text evidence="2">The sequence shown here is derived from an EMBL/GenBank/DDBJ whole genome shotgun (WGS) entry which is preliminary data.</text>
</comment>
<sequence length="980" mass="110348">MGVSSKTRCGRFVNSGVKLNKKYGAAPECKGGLDRKPPIKPSDQRHRPARSPRAKIRERPKGLELGSSRWKASALAAEPLRLRHTVCIRDDDDHKLSSNIATVSVEFWEHDLSSPASEKEQKSGRWSARADATKTLLQSFPMLKQVLANISYYSDQKAECHQQAFGLLSTMIKLETAIMITLWDQILQRFQISAFLHSYGQDLNTACALYESLQGYIQALRSTFSDMEQNGKTLTGCEEYKCQIRREHKRNRAYDHFKGSSCIETIDSFRNKLEFKTHAFIKLQPLVHTGFDTSCRKLAQSTPYTAAAYDQCAINIGIIMHKTVESSLQVIEANFSGGSSSVPLVIQIPPSLPQVVMVTERKWIRRALPQKACSPRFCFPRIMIIDDYDSPFLVTSNFSETLLKFYFQDILNQVNYIKGTTHRFLQEFPEKAYFMGDLIVDLHETELQFRVGRSAYSNQVCRQTASKPQPFATWLSSISSSARRGLVACGSQVVATSSGRSTSRLVSSRAKNSDFDTQSTKEYRSETATYTANSSRTASKMAPLANNVLERCLTFQISNYLRRKQAVFIRSGMVVSPSFCRCICFATVFVCVVFVVSPNQLLFIHLFHCVNFQEGNLARSYCRFVVTALNLARSKNFYLVRRDTLLPLVHAVFDTSGRTVSNLSPSTVTADNQYAVDIGIFVHMTVVSSLQIIAVAPLALTLLRRGARTRQEVGRRLTNDCRGRLGEVRIVFSSSPRAALAMPQSRAPNGRDTCREINVEWWGYRFFAPKWVEGVERDDHNNSLVVLQEGGKTSEAHPFSANRMLTREWVDLAARLRVVGIHSVSLGCAMVTGSYCVHRKRTVVTKHQLTLQQFTTRHCRPVVKSFREVRVPLAITLAPEHIMAAVTFPAIIHEARSEPFAANPRVGRWTSKKPVTPFRHSSSVHLSTPWPVTCELQGETVRIPTTHKRAARDITHVLWRQLPSCVLVVEVETSEQQCTA</sequence>
<reference evidence="2 3" key="1">
    <citation type="submission" date="2023-02" db="EMBL/GenBank/DDBJ databases">
        <title>LHISI_Scaffold_Assembly.</title>
        <authorList>
            <person name="Stuart O.P."/>
            <person name="Cleave R."/>
            <person name="Magrath M.J.L."/>
            <person name="Mikheyev A.S."/>
        </authorList>
    </citation>
    <scope>NUCLEOTIDE SEQUENCE [LARGE SCALE GENOMIC DNA]</scope>
    <source>
        <strain evidence="2">Daus_M_001</strain>
        <tissue evidence="2">Leg muscle</tissue>
    </source>
</reference>
<feature type="region of interest" description="Disordered" evidence="1">
    <location>
        <begin position="23"/>
        <end position="63"/>
    </location>
</feature>
<dbReference type="EMBL" id="JARBHB010000013">
    <property type="protein sequence ID" value="KAJ8870281.1"/>
    <property type="molecule type" value="Genomic_DNA"/>
</dbReference>